<feature type="domain" description="Trimeric autotransporter adhesin YadA-like stalk" evidence="1">
    <location>
        <begin position="5"/>
        <end position="43"/>
    </location>
</feature>
<organism evidence="2 3">
    <name type="scientific">Vreelandella alkaliphila</name>
    <dbReference type="NCBI Taxonomy" id="272774"/>
    <lineage>
        <taxon>Bacteria</taxon>
        <taxon>Pseudomonadati</taxon>
        <taxon>Pseudomonadota</taxon>
        <taxon>Gammaproteobacteria</taxon>
        <taxon>Oceanospirillales</taxon>
        <taxon>Halomonadaceae</taxon>
        <taxon>Vreelandella</taxon>
    </lineage>
</organism>
<feature type="domain" description="Trimeric autotransporter adhesin YadA-like stalk" evidence="1">
    <location>
        <begin position="352"/>
        <end position="387"/>
    </location>
</feature>
<keyword evidence="3" id="KW-1185">Reference proteome</keyword>
<dbReference type="Gene3D" id="2.150.10.10">
    <property type="entry name" value="Serralysin-like metalloprotease, C-terminal"/>
    <property type="match status" value="2"/>
</dbReference>
<proteinExistence type="predicted"/>
<sequence length="487" mass="48933">GNTTISGVADGVNADDAVNISQLENTAAASKTEVVAGTNTTVDQATGTDGQDIYTVNAKDTTVTAGDGVTVTDTDLGGNVTDYQVALNQTTKDSLDLADSALQSFTTQVDGADVKTLNDGDNANFVTGKNIALSDDGAGGIEIATADNVTFSDVKTDTLSAGPVTIGAAGINAGNTTISGVADGVNADDAVNISQLENTAAASKTEVVAGTNTTVDQATGTDGQDIYTVNAKDTTVTAGDGVTVTDTDLGGNVTDYQVALNQTTKDSLDLADSALQTVVTQIDGTTVKTLDENDNVANFKTGQNIELIDDAGSIKIATADDVTFTNLSSDTISITDGPTLNSDGIDMGGETITGLGDGVNANDAVNLSQLENTAAASKTEVTGGTNIASVDKTTGADGQDIYEINADGATVTAGDGVTVTDTDLGGNVTDYQIALNQTTKDSLDLADSAMQSFTTQVDGADVKTLNDGDNANFVTGKNIALSDDGAG</sequence>
<protein>
    <recommendedName>
        <fullName evidence="1">Trimeric autotransporter adhesin YadA-like stalk domain-containing protein</fullName>
    </recommendedName>
</protein>
<dbReference type="RefSeq" id="WP_217987368.1">
    <property type="nucleotide sequence ID" value="NZ_NSKA01000027.1"/>
</dbReference>
<evidence type="ECO:0000313" key="2">
    <source>
        <dbReference type="EMBL" id="PAU70299.1"/>
    </source>
</evidence>
<feature type="non-terminal residue" evidence="2">
    <location>
        <position position="1"/>
    </location>
</feature>
<dbReference type="InterPro" id="IPR011049">
    <property type="entry name" value="Serralysin-like_metalloprot_C"/>
</dbReference>
<evidence type="ECO:0000313" key="3">
    <source>
        <dbReference type="Proteomes" id="UP000218675"/>
    </source>
</evidence>
<name>A0ABX4HCW5_9GAMM</name>
<dbReference type="Proteomes" id="UP000218675">
    <property type="component" value="Unassembled WGS sequence"/>
</dbReference>
<feature type="non-terminal residue" evidence="2">
    <location>
        <position position="487"/>
    </location>
</feature>
<dbReference type="Pfam" id="PF05662">
    <property type="entry name" value="YadA_stalk"/>
    <property type="match status" value="3"/>
</dbReference>
<evidence type="ECO:0000259" key="1">
    <source>
        <dbReference type="Pfam" id="PF05662"/>
    </source>
</evidence>
<dbReference type="EMBL" id="NSKA01000027">
    <property type="protein sequence ID" value="PAU70299.1"/>
    <property type="molecule type" value="Genomic_DNA"/>
</dbReference>
<gene>
    <name evidence="2" type="ORF">CK497_18555</name>
</gene>
<accession>A0ABX4HCW5</accession>
<feature type="domain" description="Trimeric autotransporter adhesin YadA-like stalk" evidence="1">
    <location>
        <begin position="178"/>
        <end position="216"/>
    </location>
</feature>
<comment type="caution">
    <text evidence="2">The sequence shown here is derived from an EMBL/GenBank/DDBJ whole genome shotgun (WGS) entry which is preliminary data.</text>
</comment>
<reference evidence="2 3" key="1">
    <citation type="submission" date="2017-08" db="EMBL/GenBank/DDBJ databases">
        <title>Halomonas binhaiensis sp. nov., isolated from saline alkaline soil.</title>
        <authorList>
            <person name="Wang D."/>
            <person name="Zhang G."/>
        </authorList>
    </citation>
    <scope>NUCLEOTIDE SEQUENCE [LARGE SCALE GENOMIC DNA]</scope>
    <source>
        <strain evidence="2 3">WN018</strain>
    </source>
</reference>
<dbReference type="InterPro" id="IPR008635">
    <property type="entry name" value="Coiled_stalk_dom"/>
</dbReference>